<reference evidence="2" key="2">
    <citation type="submission" date="2025-08" db="UniProtKB">
        <authorList>
            <consortium name="Ensembl"/>
        </authorList>
    </citation>
    <scope>IDENTIFICATION</scope>
</reference>
<reference evidence="3" key="1">
    <citation type="submission" date="2011-11" db="EMBL/GenBank/DDBJ databases">
        <title>The Draft Genome of Spermophilus tridecemlineatus.</title>
        <authorList>
            <consortium name="The Broad Institute Genome Assembly &amp; Analysis Group"/>
            <consortium name="Computational R&amp;D Group"/>
            <consortium name="and Sequencing Platform"/>
            <person name="Di Palma F."/>
            <person name="Alfoldi J."/>
            <person name="Johnson J."/>
            <person name="Berlin A."/>
            <person name="Gnerre S."/>
            <person name="Jaffe D."/>
            <person name="MacCallum I."/>
            <person name="Young S."/>
            <person name="Walker B.J."/>
            <person name="Lindblad-Toh K."/>
        </authorList>
    </citation>
    <scope>NUCLEOTIDE SEQUENCE [LARGE SCALE GENOMIC DNA]</scope>
</reference>
<dbReference type="GeneTree" id="ENSGT00940000157403"/>
<feature type="compositionally biased region" description="Polar residues" evidence="1">
    <location>
        <begin position="53"/>
        <end position="62"/>
    </location>
</feature>
<reference evidence="2" key="3">
    <citation type="submission" date="2025-09" db="UniProtKB">
        <authorList>
            <consortium name="Ensembl"/>
        </authorList>
    </citation>
    <scope>IDENTIFICATION</scope>
</reference>
<gene>
    <name evidence="2" type="primary">ILKAP</name>
</gene>
<evidence type="ECO:0000313" key="3">
    <source>
        <dbReference type="Proteomes" id="UP000005215"/>
    </source>
</evidence>
<organism evidence="2 3">
    <name type="scientific">Ictidomys tridecemlineatus</name>
    <name type="common">Thirteen-lined ground squirrel</name>
    <name type="synonym">Spermophilus tridecemlineatus</name>
    <dbReference type="NCBI Taxonomy" id="43179"/>
    <lineage>
        <taxon>Eukaryota</taxon>
        <taxon>Metazoa</taxon>
        <taxon>Chordata</taxon>
        <taxon>Craniata</taxon>
        <taxon>Vertebrata</taxon>
        <taxon>Euteleostomi</taxon>
        <taxon>Mammalia</taxon>
        <taxon>Eutheria</taxon>
        <taxon>Euarchontoglires</taxon>
        <taxon>Glires</taxon>
        <taxon>Rodentia</taxon>
        <taxon>Sciuromorpha</taxon>
        <taxon>Sciuridae</taxon>
        <taxon>Xerinae</taxon>
        <taxon>Marmotini</taxon>
        <taxon>Ictidomys</taxon>
    </lineage>
</organism>
<dbReference type="EMBL" id="AGTP01043983">
    <property type="status" value="NOT_ANNOTATED_CDS"/>
    <property type="molecule type" value="Genomic_DNA"/>
</dbReference>
<dbReference type="EMBL" id="AGTP01043982">
    <property type="status" value="NOT_ANNOTATED_CDS"/>
    <property type="molecule type" value="Genomic_DNA"/>
</dbReference>
<dbReference type="Proteomes" id="UP000005215">
    <property type="component" value="Unassembled WGS sequence"/>
</dbReference>
<protein>
    <submittedName>
        <fullName evidence="2">ILK associated serine/threonine phosphatase</fullName>
    </submittedName>
</protein>
<feature type="region of interest" description="Disordered" evidence="1">
    <location>
        <begin position="1"/>
        <end position="82"/>
    </location>
</feature>
<proteinExistence type="predicted"/>
<name>A0A287CRQ9_ICTTR</name>
<evidence type="ECO:0000256" key="1">
    <source>
        <dbReference type="SAM" id="MobiDB-lite"/>
    </source>
</evidence>
<evidence type="ECO:0000313" key="2">
    <source>
        <dbReference type="Ensembl" id="ENSSTOP00000023974.1"/>
    </source>
</evidence>
<sequence length="132" mass="14018">KPCFPQIPSGKEAQKGSLLFEDLPPASSTDSGPGGPLLFDDLPPAGSGESGSLAVSISQTIKNEGKGAKRKTSEEENGNEELVEKKVCKASSVIFGLKGYVAERKGEREEMQDAHVILNDITDECRPPSSLM</sequence>
<keyword evidence="3" id="KW-1185">Reference proteome</keyword>
<accession>A0A287CRQ9</accession>
<dbReference type="AlphaFoldDB" id="A0A287CRQ9"/>
<dbReference type="EMBL" id="AGTP01043981">
    <property type="status" value="NOT_ANNOTATED_CDS"/>
    <property type="molecule type" value="Genomic_DNA"/>
</dbReference>
<dbReference type="Ensembl" id="ENSSTOT00000038030.1">
    <property type="protein sequence ID" value="ENSSTOP00000023974.1"/>
    <property type="gene ID" value="ENSSTOG00000025986.2"/>
</dbReference>
<feature type="compositionally biased region" description="Basic and acidic residues" evidence="1">
    <location>
        <begin position="63"/>
        <end position="74"/>
    </location>
</feature>